<feature type="domain" description="C2" evidence="8">
    <location>
        <begin position="309"/>
        <end position="426"/>
    </location>
</feature>
<keyword evidence="3" id="KW-0445">Lipid transport</keyword>
<dbReference type="Proteomes" id="UP000006727">
    <property type="component" value="Chromosome 19"/>
</dbReference>
<evidence type="ECO:0000256" key="1">
    <source>
        <dbReference type="ARBA" id="ARBA00004370"/>
    </source>
</evidence>
<feature type="compositionally biased region" description="Polar residues" evidence="6">
    <location>
        <begin position="692"/>
        <end position="701"/>
    </location>
</feature>
<dbReference type="CDD" id="cd21669">
    <property type="entry name" value="SMP_SF"/>
    <property type="match status" value="1"/>
</dbReference>
<organism evidence="10 11">
    <name type="scientific">Physcomitrium patens</name>
    <name type="common">Spreading-leaved earth moss</name>
    <name type="synonym">Physcomitrella patens</name>
    <dbReference type="NCBI Taxonomy" id="3218"/>
    <lineage>
        <taxon>Eukaryota</taxon>
        <taxon>Viridiplantae</taxon>
        <taxon>Streptophyta</taxon>
        <taxon>Embryophyta</taxon>
        <taxon>Bryophyta</taxon>
        <taxon>Bryophytina</taxon>
        <taxon>Bryopsida</taxon>
        <taxon>Funariidae</taxon>
        <taxon>Funariales</taxon>
        <taxon>Funariaceae</taxon>
        <taxon>Physcomitrium</taxon>
    </lineage>
</organism>
<feature type="region of interest" description="Disordered" evidence="6">
    <location>
        <begin position="665"/>
        <end position="732"/>
    </location>
</feature>
<keyword evidence="7" id="KW-1133">Transmembrane helix</keyword>
<dbReference type="Gene3D" id="2.60.40.150">
    <property type="entry name" value="C2 domain"/>
    <property type="match status" value="1"/>
</dbReference>
<feature type="compositionally biased region" description="Polar residues" evidence="6">
    <location>
        <begin position="709"/>
        <end position="730"/>
    </location>
</feature>
<feature type="region of interest" description="Disordered" evidence="6">
    <location>
        <begin position="772"/>
        <end position="791"/>
    </location>
</feature>
<dbReference type="PROSITE" id="PS50004">
    <property type="entry name" value="C2"/>
    <property type="match status" value="1"/>
</dbReference>
<reference evidence="10 11" key="1">
    <citation type="journal article" date="2008" name="Science">
        <title>The Physcomitrella genome reveals evolutionary insights into the conquest of land by plants.</title>
        <authorList>
            <person name="Rensing S."/>
            <person name="Lang D."/>
            <person name="Zimmer A."/>
            <person name="Terry A."/>
            <person name="Salamov A."/>
            <person name="Shapiro H."/>
            <person name="Nishiyama T."/>
            <person name="Perroud P.-F."/>
            <person name="Lindquist E."/>
            <person name="Kamisugi Y."/>
            <person name="Tanahashi T."/>
            <person name="Sakakibara K."/>
            <person name="Fujita T."/>
            <person name="Oishi K."/>
            <person name="Shin-I T."/>
            <person name="Kuroki Y."/>
            <person name="Toyoda A."/>
            <person name="Suzuki Y."/>
            <person name="Hashimoto A."/>
            <person name="Yamaguchi K."/>
            <person name="Sugano A."/>
            <person name="Kohara Y."/>
            <person name="Fujiyama A."/>
            <person name="Anterola A."/>
            <person name="Aoki S."/>
            <person name="Ashton N."/>
            <person name="Barbazuk W.B."/>
            <person name="Barker E."/>
            <person name="Bennetzen J."/>
            <person name="Bezanilla M."/>
            <person name="Blankenship R."/>
            <person name="Cho S.H."/>
            <person name="Dutcher S."/>
            <person name="Estelle M."/>
            <person name="Fawcett J.A."/>
            <person name="Gundlach H."/>
            <person name="Hanada K."/>
            <person name="Heyl A."/>
            <person name="Hicks K.A."/>
            <person name="Hugh J."/>
            <person name="Lohr M."/>
            <person name="Mayer K."/>
            <person name="Melkozernov A."/>
            <person name="Murata T."/>
            <person name="Nelson D."/>
            <person name="Pils B."/>
            <person name="Prigge M."/>
            <person name="Reiss B."/>
            <person name="Renner T."/>
            <person name="Rombauts S."/>
            <person name="Rushton P."/>
            <person name="Sanderfoot A."/>
            <person name="Schween G."/>
            <person name="Shiu S.-H."/>
            <person name="Stueber K."/>
            <person name="Theodoulou F.L."/>
            <person name="Tu H."/>
            <person name="Van de Peer Y."/>
            <person name="Verrier P.J."/>
            <person name="Waters E."/>
            <person name="Wood A."/>
            <person name="Yang L."/>
            <person name="Cove D."/>
            <person name="Cuming A."/>
            <person name="Hasebe M."/>
            <person name="Lucas S."/>
            <person name="Mishler D.B."/>
            <person name="Reski R."/>
            <person name="Grigoriev I."/>
            <person name="Quatrano R.S."/>
            <person name="Boore J.L."/>
        </authorList>
    </citation>
    <scope>NUCLEOTIDE SEQUENCE [LARGE SCALE GENOMIC DNA]</scope>
    <source>
        <strain evidence="10 11">cv. Gransden 2004</strain>
    </source>
</reference>
<dbReference type="GO" id="GO:0008289">
    <property type="term" value="F:lipid binding"/>
    <property type="evidence" value="ECO:0007669"/>
    <property type="project" value="UniProtKB-KW"/>
</dbReference>
<feature type="compositionally biased region" description="Pro residues" evidence="6">
    <location>
        <begin position="834"/>
        <end position="845"/>
    </location>
</feature>
<feature type="region of interest" description="Disordered" evidence="6">
    <location>
        <begin position="477"/>
        <end position="498"/>
    </location>
</feature>
<keyword evidence="7" id="KW-0812">Transmembrane</keyword>
<dbReference type="Gramene" id="Pp3c19_3120V3.2">
    <property type="protein sequence ID" value="Pp3c19_3120V3.2"/>
    <property type="gene ID" value="Pp3c19_3120"/>
</dbReference>
<protein>
    <recommendedName>
        <fullName evidence="12">C2 domain-containing protein</fullName>
    </recommendedName>
</protein>
<proteinExistence type="predicted"/>
<evidence type="ECO:0000313" key="11">
    <source>
        <dbReference type="Proteomes" id="UP000006727"/>
    </source>
</evidence>
<dbReference type="EMBL" id="ABEU02000019">
    <property type="status" value="NOT_ANNOTATED_CDS"/>
    <property type="molecule type" value="Genomic_DNA"/>
</dbReference>
<feature type="compositionally biased region" description="Basic and acidic residues" evidence="6">
    <location>
        <begin position="681"/>
        <end position="690"/>
    </location>
</feature>
<name>A0A7I4BLP8_PHYPA</name>
<evidence type="ECO:0000256" key="2">
    <source>
        <dbReference type="ARBA" id="ARBA00022448"/>
    </source>
</evidence>
<dbReference type="GO" id="GO:0006869">
    <property type="term" value="P:lipid transport"/>
    <property type="evidence" value="ECO:0007669"/>
    <property type="project" value="UniProtKB-KW"/>
</dbReference>
<dbReference type="InterPro" id="IPR031468">
    <property type="entry name" value="SMP_LBD"/>
</dbReference>
<dbReference type="AlphaFoldDB" id="A0A7I4BLP8"/>
<evidence type="ECO:0000259" key="8">
    <source>
        <dbReference type="PROSITE" id="PS50004"/>
    </source>
</evidence>
<comment type="subcellular location">
    <subcellularLocation>
        <location evidence="1">Membrane</location>
    </subcellularLocation>
</comment>
<evidence type="ECO:0000256" key="3">
    <source>
        <dbReference type="ARBA" id="ARBA00023055"/>
    </source>
</evidence>
<dbReference type="PROSITE" id="PS51847">
    <property type="entry name" value="SMP"/>
    <property type="match status" value="1"/>
</dbReference>
<keyword evidence="2" id="KW-0813">Transport</keyword>
<gene>
    <name evidence="10" type="primary">LOC112296129</name>
</gene>
<feature type="region of interest" description="Disordered" evidence="6">
    <location>
        <begin position="798"/>
        <end position="853"/>
    </location>
</feature>
<feature type="compositionally biased region" description="Polar residues" evidence="6">
    <location>
        <begin position="629"/>
        <end position="639"/>
    </location>
</feature>
<dbReference type="SUPFAM" id="SSF49562">
    <property type="entry name" value="C2 domain (Calcium/lipid-binding domain, CaLB)"/>
    <property type="match status" value="1"/>
</dbReference>
<dbReference type="InParanoid" id="A0A7I4BLP8"/>
<evidence type="ECO:0000256" key="5">
    <source>
        <dbReference type="ARBA" id="ARBA00023136"/>
    </source>
</evidence>
<feature type="compositionally biased region" description="Low complexity" evidence="6">
    <location>
        <begin position="777"/>
        <end position="789"/>
    </location>
</feature>
<feature type="domain" description="SMP-LTD" evidence="9">
    <location>
        <begin position="91"/>
        <end position="297"/>
    </location>
</feature>
<sequence length="853" mass="94696">MDESLENAGNPSVWDRGRMVAQYLLGWPFMCHAGSVLLVAWIASYLHLSVGLVCILGFLYLFQIESRQRAKLLWKVHHEEENKARKMRISEGETVRWMNKALETIWPMFLGEFSSKHLKIPLSSFLDRFKPWSMKKISVSDIFLGKSPPIVTMIRMLDDPVDGDHLAVEASIEWMAAKDMAAVVDVQFLRRISFGIRTTVHICNLCLKGKVKAGIKFKNGWPVIERLRVCFATAPHVQMTIHPLYNNGVDVSELPGIAQWMDRLMADIFARSLVENAETKISWNLFQQPNMIEIDVEKLMKDVMIPLDPIPVPRGAFWTMHVGAPVADVIVEVLEATDLRIGYVNGYPDPYVKVTVGHQTKTTKVQPKTLHPKWNETLKFSIATLEQLDKILINVRDKDHFYDERLGSCTVNLNSYRDGIRRDIWCELEDIKTGKIHLAITVVAKQASSLSSEDTSSYNSTTFETIDQTISREFDPSLSEGLPLSAAPSPKTHVSTRQKLKALRLREPFLSKTSPTSPVKDPNLNSGRQRSVIIDSPESRRRLESPRIASGREIFFIPGDDSSDLFTSDDVSRFASVHSTTKIEAEAINQSSDEPMAIELHVGVGESGAVKIRRFGDANPPTSPEPQVVGSTRSQSVSKSFNNIEEEGSATRKIRSAGIKLHSKYHRAKQGFKRASVPSPVRDRSQELQNRRGFSSSNGLTVDTLGGQAANNSPTNTLLGQNDSTKTSLTPEVCGGAMDVRAIGDLEPDKEHMRNRAKGILKAAGRFGKRLNHRKTSLSSDELSSSGELTPIGGERIEVSLSGPSTDLHMQQQVASPSNRLVSSLPASISSTPPQRPPPGLPQPVTPSFDTSE</sequence>
<dbReference type="PANTHER" id="PTHR47042:SF4">
    <property type="entry name" value="OS02G0313700 PROTEIN"/>
    <property type="match status" value="1"/>
</dbReference>
<reference evidence="10 11" key="2">
    <citation type="journal article" date="2018" name="Plant J.">
        <title>The Physcomitrella patens chromosome-scale assembly reveals moss genome structure and evolution.</title>
        <authorList>
            <person name="Lang D."/>
            <person name="Ullrich K.K."/>
            <person name="Murat F."/>
            <person name="Fuchs J."/>
            <person name="Jenkins J."/>
            <person name="Haas F.B."/>
            <person name="Piednoel M."/>
            <person name="Gundlach H."/>
            <person name="Van Bel M."/>
            <person name="Meyberg R."/>
            <person name="Vives C."/>
            <person name="Morata J."/>
            <person name="Symeonidi A."/>
            <person name="Hiss M."/>
            <person name="Muchero W."/>
            <person name="Kamisugi Y."/>
            <person name="Saleh O."/>
            <person name="Blanc G."/>
            <person name="Decker E.L."/>
            <person name="van Gessel N."/>
            <person name="Grimwood J."/>
            <person name="Hayes R.D."/>
            <person name="Graham S.W."/>
            <person name="Gunter L.E."/>
            <person name="McDaniel S.F."/>
            <person name="Hoernstein S.N.W."/>
            <person name="Larsson A."/>
            <person name="Li F.W."/>
            <person name="Perroud P.F."/>
            <person name="Phillips J."/>
            <person name="Ranjan P."/>
            <person name="Rokshar D.S."/>
            <person name="Rothfels C.J."/>
            <person name="Schneider L."/>
            <person name="Shu S."/>
            <person name="Stevenson D.W."/>
            <person name="Thummler F."/>
            <person name="Tillich M."/>
            <person name="Villarreal Aguilar J.C."/>
            <person name="Widiez T."/>
            <person name="Wong G.K."/>
            <person name="Wymore A."/>
            <person name="Zhang Y."/>
            <person name="Zimmer A.D."/>
            <person name="Quatrano R.S."/>
            <person name="Mayer K.F.X."/>
            <person name="Goodstein D."/>
            <person name="Casacuberta J.M."/>
            <person name="Vandepoele K."/>
            <person name="Reski R."/>
            <person name="Cuming A.C."/>
            <person name="Tuskan G.A."/>
            <person name="Maumus F."/>
            <person name="Salse J."/>
            <person name="Schmutz J."/>
            <person name="Rensing S.A."/>
        </authorList>
    </citation>
    <scope>NUCLEOTIDE SEQUENCE [LARGE SCALE GENOMIC DNA]</scope>
    <source>
        <strain evidence="10 11">cv. Gransden 2004</strain>
    </source>
</reference>
<evidence type="ECO:0008006" key="12">
    <source>
        <dbReference type="Google" id="ProtNLM"/>
    </source>
</evidence>
<feature type="region of interest" description="Disordered" evidence="6">
    <location>
        <begin position="617"/>
        <end position="639"/>
    </location>
</feature>
<reference evidence="10" key="3">
    <citation type="submission" date="2020-12" db="UniProtKB">
        <authorList>
            <consortium name="EnsemblPlants"/>
        </authorList>
    </citation>
    <scope>IDENTIFICATION</scope>
</reference>
<evidence type="ECO:0000256" key="4">
    <source>
        <dbReference type="ARBA" id="ARBA00023121"/>
    </source>
</evidence>
<dbReference type="EnsemblPlants" id="Pp3c19_3120V3.2">
    <property type="protein sequence ID" value="Pp3c19_3120V3.2"/>
    <property type="gene ID" value="Pp3c19_3120"/>
</dbReference>
<dbReference type="CDD" id="cd00030">
    <property type="entry name" value="C2"/>
    <property type="match status" value="1"/>
</dbReference>
<feature type="transmembrane region" description="Helical" evidence="7">
    <location>
        <begin position="38"/>
        <end position="62"/>
    </location>
</feature>
<dbReference type="Pfam" id="PF00168">
    <property type="entry name" value="C2"/>
    <property type="match status" value="1"/>
</dbReference>
<evidence type="ECO:0000256" key="7">
    <source>
        <dbReference type="SAM" id="Phobius"/>
    </source>
</evidence>
<dbReference type="OrthoDB" id="270970at2759"/>
<dbReference type="InterPro" id="IPR052847">
    <property type="entry name" value="Ext_Synaptotagmin/KAHRP-like"/>
</dbReference>
<evidence type="ECO:0000259" key="9">
    <source>
        <dbReference type="PROSITE" id="PS51847"/>
    </source>
</evidence>
<dbReference type="PANTHER" id="PTHR47042">
    <property type="entry name" value="C2 DOMAIN-CONTAINING PROTEIN-LIKE"/>
    <property type="match status" value="1"/>
</dbReference>
<dbReference type="FunCoup" id="A0A7I4BLP8">
    <property type="interactions" value="1332"/>
</dbReference>
<accession>A0A7I4BLP8</accession>
<dbReference type="InterPro" id="IPR035892">
    <property type="entry name" value="C2_domain_sf"/>
</dbReference>
<dbReference type="InterPro" id="IPR000008">
    <property type="entry name" value="C2_dom"/>
</dbReference>
<dbReference type="GO" id="GO:0016020">
    <property type="term" value="C:membrane"/>
    <property type="evidence" value="ECO:0007669"/>
    <property type="project" value="UniProtKB-SubCell"/>
</dbReference>
<keyword evidence="4" id="KW-0446">Lipid-binding</keyword>
<evidence type="ECO:0000313" key="10">
    <source>
        <dbReference type="EnsemblPlants" id="Pp3c19_3120V3.2"/>
    </source>
</evidence>
<keyword evidence="11" id="KW-1185">Reference proteome</keyword>
<feature type="compositionally biased region" description="Polar residues" evidence="6">
    <location>
        <begin position="802"/>
        <end position="827"/>
    </location>
</feature>
<keyword evidence="5 7" id="KW-0472">Membrane</keyword>
<evidence type="ECO:0000256" key="6">
    <source>
        <dbReference type="SAM" id="MobiDB-lite"/>
    </source>
</evidence>
<dbReference type="SMART" id="SM00239">
    <property type="entry name" value="C2"/>
    <property type="match status" value="1"/>
</dbReference>